<protein>
    <submittedName>
        <fullName evidence="2">Predicted protein</fullName>
    </submittedName>
</protein>
<accession>A9U6Y0</accession>
<evidence type="ECO:0000256" key="1">
    <source>
        <dbReference type="SAM" id="MobiDB-lite"/>
    </source>
</evidence>
<feature type="region of interest" description="Disordered" evidence="1">
    <location>
        <begin position="1"/>
        <end position="30"/>
    </location>
</feature>
<name>A9U6Y0_PHYPA</name>
<feature type="region of interest" description="Disordered" evidence="1">
    <location>
        <begin position="100"/>
        <end position="148"/>
    </location>
</feature>
<sequence length="772" mass="80623">MRATAARQRHGLPHHHGRRHGQRGVRRGQRRLHRAAAGLLCLHGWRLRRQRVGRGAGLSQQPVPAVHGHEHARAGPRHPGRGPEVHFGRMRAACRVRHAGPALRGHQRRAQRGARGAGRPGARPGQRAAAAALPRGPDIQPARRAGGAAGRRGARALDLGAADHVAKALVFLDDEGLELFGRGEVVLVAEGLELGLDVRLAQDFHGVLADLLDHGGRRGLGDGKGIPAGDHGIGRAAGLGHGGHVFIALEAVGCQHGQEAQLARTHQRAGRARGAQRKGQLARGHAGVQLAGFLVDDVFHLGARQRLQQGRAQVHRVAHGPRAVVQLAGARLGVGNQAARGPGFCRRCGRSVLEQRGRSWRPRQKLPFGRKVGPAAAGLAGLCAGGLVLAAVARLPIRACGAGAGRARQQHGRGPSAGQGAGRGRRRPGAGGPGSLAGLRLARLSGGQHRPRPAGRARRGSRPACLARRFQRAAGGQPGAGCARREQCGARRRAKRWGGRRAGRFAGLAESPRCAGRAAAGLLQQVRPGLDLGELGSLFCAGPRMLPAPEGGDLGGHRFVCGGGPGIGAAGAAGQRFPGAVDDQEQVVLAAHEHQVVQNAARVVEQQAVALAVFAQAQHVHGQQRFQRRAGIRAAQADLAHVRGIEQACRLARVQVLGHQPLRVLHGHGVAGKRHHACAQFLVQVEQRGLEQIGGGGSGQGGTLFSARGKAQRHPGIPGCPALLSALPERFTRTFHAWGLLLRWMGHTAVPCISLQLGTPAAVAAGGASPFA</sequence>
<dbReference type="EMBL" id="DS546257">
    <property type="protein sequence ID" value="EDQ48573.1"/>
    <property type="molecule type" value="Genomic_DNA"/>
</dbReference>
<feature type="region of interest" description="Disordered" evidence="1">
    <location>
        <begin position="404"/>
        <end position="438"/>
    </location>
</feature>
<gene>
    <name evidence="2" type="ORF">PHYPADRAFT_103601</name>
</gene>
<feature type="region of interest" description="Disordered" evidence="1">
    <location>
        <begin position="55"/>
        <end position="82"/>
    </location>
</feature>
<organism>
    <name type="scientific">Physcomitrium patens</name>
    <name type="common">Spreading-leaved earth moss</name>
    <name type="synonym">Physcomitrella patens</name>
    <dbReference type="NCBI Taxonomy" id="3218"/>
    <lineage>
        <taxon>Eukaryota</taxon>
        <taxon>Viridiplantae</taxon>
        <taxon>Streptophyta</taxon>
        <taxon>Embryophyta</taxon>
        <taxon>Bryophyta</taxon>
        <taxon>Bryophytina</taxon>
        <taxon>Bryopsida</taxon>
        <taxon>Funariidae</taxon>
        <taxon>Funariales</taxon>
        <taxon>Funariaceae</taxon>
        <taxon>Physcomitrium</taxon>
    </lineage>
</organism>
<feature type="compositionally biased region" description="Basic residues" evidence="1">
    <location>
        <begin position="7"/>
        <end position="30"/>
    </location>
</feature>
<proteinExistence type="predicted"/>
<reference evidence="2" key="1">
    <citation type="journal article" date="2008" name="Science">
        <title>The Physcomitrella genome reveals evolutionary insights into the conquest of land by plants.</title>
        <authorList>
            <person name="Rensing S."/>
            <person name="Lang D."/>
            <person name="Zimmer A."/>
            <person name="Terry A."/>
            <person name="Salamov A."/>
            <person name="Shapiro H."/>
            <person name="Nishiyama T."/>
            <person name="Perroud P.-F."/>
            <person name="Lindquist E."/>
            <person name="Kamisugi Y."/>
            <person name="Tanahashi T."/>
            <person name="Sakakibara K."/>
            <person name="Fujita T."/>
            <person name="Oishi K."/>
            <person name="Shin-I T."/>
            <person name="Kuroki Y."/>
            <person name="Toyoda A."/>
            <person name="Suzuki Y."/>
            <person name="Hashimoto A."/>
            <person name="Yamaguchi K."/>
            <person name="Sugano A."/>
            <person name="Kohara Y."/>
            <person name="Fujiyama A."/>
            <person name="Anterola A."/>
            <person name="Aoki S."/>
            <person name="Ashton N."/>
            <person name="Barbazuk W.B."/>
            <person name="Barker E."/>
            <person name="Bennetzen J."/>
            <person name="Bezanilla M."/>
            <person name="Blankenship R."/>
            <person name="Cho S.H."/>
            <person name="Dutcher S."/>
            <person name="Estelle M."/>
            <person name="Fawcett J.A."/>
            <person name="Gundlach H."/>
            <person name="Hanada K."/>
            <person name="Heyl A."/>
            <person name="Hicks K.A."/>
            <person name="Hugh J."/>
            <person name="Lohr M."/>
            <person name="Mayer K."/>
            <person name="Melkozernov A."/>
            <person name="Murata T."/>
            <person name="Nelson D."/>
            <person name="Pils B."/>
            <person name="Prigge M."/>
            <person name="Reiss B."/>
            <person name="Renner T."/>
            <person name="Rombauts S."/>
            <person name="Rushton P."/>
            <person name="Sanderfoot A."/>
            <person name="Schween G."/>
            <person name="Shiu S.-H."/>
            <person name="Stueber K."/>
            <person name="Theodoulou F.L."/>
            <person name="Tu H."/>
            <person name="Van de Peer Y."/>
            <person name="Verrier P.J."/>
            <person name="Waters E."/>
            <person name="Wood A."/>
            <person name="Yang L."/>
            <person name="Cove D."/>
            <person name="Cuming A."/>
            <person name="Hasebe M."/>
            <person name="Lucas S."/>
            <person name="Mishler D.B."/>
            <person name="Reski R."/>
            <person name="Grigoriev I."/>
            <person name="Quatrano R.S."/>
            <person name="Boore J.L."/>
        </authorList>
    </citation>
    <scope>NUCLEOTIDE SEQUENCE [LARGE SCALE GENOMIC DNA]</scope>
</reference>
<evidence type="ECO:0000313" key="2">
    <source>
        <dbReference type="EMBL" id="EDQ48573.1"/>
    </source>
</evidence>
<feature type="compositionally biased region" description="Low complexity" evidence="1">
    <location>
        <begin position="120"/>
        <end position="146"/>
    </location>
</feature>
<feature type="compositionally biased region" description="Low complexity" evidence="1">
    <location>
        <begin position="404"/>
        <end position="414"/>
    </location>
</feature>
<dbReference type="AlphaFoldDB" id="A9U6Y0"/>